<feature type="domain" description="F5/8 type C" evidence="2">
    <location>
        <begin position="386"/>
        <end position="521"/>
    </location>
</feature>
<organism evidence="3 4">
    <name type="scientific">Paenibacillus puldeungensis</name>
    <dbReference type="NCBI Taxonomy" id="696536"/>
    <lineage>
        <taxon>Bacteria</taxon>
        <taxon>Bacillati</taxon>
        <taxon>Bacillota</taxon>
        <taxon>Bacilli</taxon>
        <taxon>Bacillales</taxon>
        <taxon>Paenibacillaceae</taxon>
        <taxon>Paenibacillus</taxon>
    </lineage>
</organism>
<proteinExistence type="predicted"/>
<dbReference type="Pfam" id="PF22633">
    <property type="entry name" value="F5_F8_type_C_2"/>
    <property type="match status" value="1"/>
</dbReference>
<dbReference type="InterPro" id="IPR008979">
    <property type="entry name" value="Galactose-bd-like_sf"/>
</dbReference>
<dbReference type="Gene3D" id="1.50.10.10">
    <property type="match status" value="1"/>
</dbReference>
<keyword evidence="1" id="KW-0732">Signal</keyword>
<keyword evidence="4" id="KW-1185">Reference proteome</keyword>
<reference evidence="4" key="1">
    <citation type="journal article" date="2019" name="Int. J. Syst. Evol. Microbiol.">
        <title>The Global Catalogue of Microorganisms (GCM) 10K type strain sequencing project: providing services to taxonomists for standard genome sequencing and annotation.</title>
        <authorList>
            <consortium name="The Broad Institute Genomics Platform"/>
            <consortium name="The Broad Institute Genome Sequencing Center for Infectious Disease"/>
            <person name="Wu L."/>
            <person name="Ma J."/>
        </authorList>
    </citation>
    <scope>NUCLEOTIDE SEQUENCE [LARGE SCALE GENOMIC DNA]</scope>
    <source>
        <strain evidence="4">CCUG 59189</strain>
    </source>
</reference>
<evidence type="ECO:0000256" key="1">
    <source>
        <dbReference type="SAM" id="SignalP"/>
    </source>
</evidence>
<gene>
    <name evidence="3" type="ORF">ACFQ3W_04385</name>
</gene>
<feature type="signal peptide" evidence="1">
    <location>
        <begin position="1"/>
        <end position="24"/>
    </location>
</feature>
<protein>
    <submittedName>
        <fullName evidence="3">Discoidin domain-containing protein</fullName>
    </submittedName>
</protein>
<comment type="caution">
    <text evidence="3">The sequence shown here is derived from an EMBL/GenBank/DDBJ whole genome shotgun (WGS) entry which is preliminary data.</text>
</comment>
<accession>A0ABW3RUJ7</accession>
<dbReference type="SUPFAM" id="SSF49785">
    <property type="entry name" value="Galactose-binding domain-like"/>
    <property type="match status" value="1"/>
</dbReference>
<name>A0ABW3RUJ7_9BACL</name>
<evidence type="ECO:0000259" key="2">
    <source>
        <dbReference type="PROSITE" id="PS50022"/>
    </source>
</evidence>
<feature type="chain" id="PRO_5045458033" evidence="1">
    <location>
        <begin position="25"/>
        <end position="521"/>
    </location>
</feature>
<dbReference type="EMBL" id="JBHTLM010000002">
    <property type="protein sequence ID" value="MFD1175540.1"/>
    <property type="molecule type" value="Genomic_DNA"/>
</dbReference>
<evidence type="ECO:0000313" key="4">
    <source>
        <dbReference type="Proteomes" id="UP001597262"/>
    </source>
</evidence>
<dbReference type="PROSITE" id="PS50022">
    <property type="entry name" value="FA58C_3"/>
    <property type="match status" value="1"/>
</dbReference>
<dbReference type="Gene3D" id="2.60.120.260">
    <property type="entry name" value="Galactose-binding domain-like"/>
    <property type="match status" value="1"/>
</dbReference>
<dbReference type="InterPro" id="IPR012341">
    <property type="entry name" value="6hp_glycosidase-like_sf"/>
</dbReference>
<dbReference type="InterPro" id="IPR000421">
    <property type="entry name" value="FA58C"/>
</dbReference>
<sequence>MLKRLFLAAGILAGSLGVASTVGAAVDYSEIIEQESAWIESLQQPSGAIVMTREHTYEVEGKRYYKIEPYFANLALVGMLENPDPGKLQTARKWMEWYFSHMNAPDYNGALGSVYVHYADPVTQAETATPGTLAHGNYDSTDSYAATFLSLTRKYIESGGDRSFVLGKKAELETIAGAMLSTLQPNGLTWAKPDYAIPYLMDNTEVHTGLVDIEWLERQVFGDAVKANEYEIKKKASLAGIELMWNPAKDNYDFYECGHCSGGTSDWSSFYPGATAQMYPIWHNILTPPSERAVRLYQKLNESHPGWPELSTPDAFPWAILAYTGALMDDKERVDTFLSSVKSAYLDKSRGWPYYNLEAGFTIRAAKTVRDKSNLALGAPVLGSTAQHLAGNVTNGVLSDSWVISKDRNHHLEAEVAEDIVERGQETAGKKGPSKAWLRLDLGTAEPLNRLLIKWGKDHAKAYTIQTSGDGIHFEDVYKVKGSDGGKDEIALPGAEARYVRLIFTDISRKAGMEIREIEIY</sequence>
<dbReference type="Proteomes" id="UP001597262">
    <property type="component" value="Unassembled WGS sequence"/>
</dbReference>
<dbReference type="InterPro" id="IPR008928">
    <property type="entry name" value="6-hairpin_glycosidase_sf"/>
</dbReference>
<evidence type="ECO:0000313" key="3">
    <source>
        <dbReference type="EMBL" id="MFD1175540.1"/>
    </source>
</evidence>
<dbReference type="SUPFAM" id="SSF48208">
    <property type="entry name" value="Six-hairpin glycosidases"/>
    <property type="match status" value="1"/>
</dbReference>
<dbReference type="RefSeq" id="WP_379316989.1">
    <property type="nucleotide sequence ID" value="NZ_JBHTLM010000002.1"/>
</dbReference>